<gene>
    <name evidence="1" type="ORF">KUF71_008901</name>
</gene>
<dbReference type="Proteomes" id="UP001219518">
    <property type="component" value="Unassembled WGS sequence"/>
</dbReference>
<feature type="non-terminal residue" evidence="1">
    <location>
        <position position="1"/>
    </location>
</feature>
<comment type="caution">
    <text evidence="1">The sequence shown here is derived from an EMBL/GenBank/DDBJ whole genome shotgun (WGS) entry which is preliminary data.</text>
</comment>
<keyword evidence="2" id="KW-1185">Reference proteome</keyword>
<proteinExistence type="predicted"/>
<name>A0AAE1LIC0_9NEOP</name>
<dbReference type="PANTHER" id="PTHR35385">
    <property type="entry name" value="PROTEIN B, PUTATIVE-RELATED-RELATED"/>
    <property type="match status" value="1"/>
</dbReference>
<reference evidence="1" key="1">
    <citation type="submission" date="2021-07" db="EMBL/GenBank/DDBJ databases">
        <authorList>
            <person name="Catto M.A."/>
            <person name="Jacobson A."/>
            <person name="Kennedy G."/>
            <person name="Labadie P."/>
            <person name="Hunt B.G."/>
            <person name="Srinivasan R."/>
        </authorList>
    </citation>
    <scope>NUCLEOTIDE SEQUENCE</scope>
    <source>
        <strain evidence="1">PL_HMW_Pooled</strain>
        <tissue evidence="1">Head</tissue>
    </source>
</reference>
<evidence type="ECO:0000313" key="2">
    <source>
        <dbReference type="Proteomes" id="UP001219518"/>
    </source>
</evidence>
<sequence>NMLPLKYSHHITEIEPIKVYHTKDYDESLMFMAGIRSTPPPIGEFGEFFAENTKCIIFKKGYRCQNNTKAQYRRGHVAAHEKNTECAASLMVTVKNFNMTRSRDLLLEKYPCEIVMHHCHNHPLEAAANLKHRRPSDEVRHKFEELFRSAFSPSAALHTHEYDLQMRSGDDFFFSSC</sequence>
<dbReference type="EMBL" id="JAHWGI010000981">
    <property type="protein sequence ID" value="KAK3919774.1"/>
    <property type="molecule type" value="Genomic_DNA"/>
</dbReference>
<reference evidence="1" key="2">
    <citation type="journal article" date="2023" name="BMC Genomics">
        <title>Pest status, molecular evolution, and epigenetic factors derived from the genome assembly of Frankliniella fusca, a thysanopteran phytovirus vector.</title>
        <authorList>
            <person name="Catto M.A."/>
            <person name="Labadie P.E."/>
            <person name="Jacobson A.L."/>
            <person name="Kennedy G.G."/>
            <person name="Srinivasan R."/>
            <person name="Hunt B.G."/>
        </authorList>
    </citation>
    <scope>NUCLEOTIDE SEQUENCE</scope>
    <source>
        <strain evidence="1">PL_HMW_Pooled</strain>
    </source>
</reference>
<protein>
    <submittedName>
        <fullName evidence="1">Uncharacterized protein</fullName>
    </submittedName>
</protein>
<organism evidence="1 2">
    <name type="scientific">Frankliniella fusca</name>
    <dbReference type="NCBI Taxonomy" id="407009"/>
    <lineage>
        <taxon>Eukaryota</taxon>
        <taxon>Metazoa</taxon>
        <taxon>Ecdysozoa</taxon>
        <taxon>Arthropoda</taxon>
        <taxon>Hexapoda</taxon>
        <taxon>Insecta</taxon>
        <taxon>Pterygota</taxon>
        <taxon>Neoptera</taxon>
        <taxon>Paraneoptera</taxon>
        <taxon>Thysanoptera</taxon>
        <taxon>Terebrantia</taxon>
        <taxon>Thripoidea</taxon>
        <taxon>Thripidae</taxon>
        <taxon>Frankliniella</taxon>
    </lineage>
</organism>
<dbReference type="AlphaFoldDB" id="A0AAE1LIC0"/>
<evidence type="ECO:0000313" key="1">
    <source>
        <dbReference type="EMBL" id="KAK3919774.1"/>
    </source>
</evidence>
<accession>A0AAE1LIC0</accession>
<dbReference type="PANTHER" id="PTHR35385:SF2">
    <property type="entry name" value="PROTEIN B, PUTATIVE-RELATED"/>
    <property type="match status" value="1"/>
</dbReference>